<dbReference type="InterPro" id="IPR012334">
    <property type="entry name" value="Pectin_lyas_fold"/>
</dbReference>
<feature type="signal peptide" evidence="1">
    <location>
        <begin position="1"/>
        <end position="22"/>
    </location>
</feature>
<dbReference type="InParanoid" id="A0A1Z5JKN5"/>
<evidence type="ECO:0000256" key="1">
    <source>
        <dbReference type="SAM" id="SignalP"/>
    </source>
</evidence>
<organism evidence="2 3">
    <name type="scientific">Fistulifera solaris</name>
    <name type="common">Oleaginous diatom</name>
    <dbReference type="NCBI Taxonomy" id="1519565"/>
    <lineage>
        <taxon>Eukaryota</taxon>
        <taxon>Sar</taxon>
        <taxon>Stramenopiles</taxon>
        <taxon>Ochrophyta</taxon>
        <taxon>Bacillariophyta</taxon>
        <taxon>Bacillariophyceae</taxon>
        <taxon>Bacillariophycidae</taxon>
        <taxon>Naviculales</taxon>
        <taxon>Naviculaceae</taxon>
        <taxon>Fistulifera</taxon>
    </lineage>
</organism>
<name>A0A1Z5JKN5_FISSO</name>
<keyword evidence="1" id="KW-0732">Signal</keyword>
<feature type="chain" id="PRO_5012057506" description="Right handed beta helix domain-containing protein" evidence="1">
    <location>
        <begin position="23"/>
        <end position="417"/>
    </location>
</feature>
<dbReference type="SUPFAM" id="SSF51126">
    <property type="entry name" value="Pectin lyase-like"/>
    <property type="match status" value="1"/>
</dbReference>
<dbReference type="Gene3D" id="2.160.20.10">
    <property type="entry name" value="Single-stranded right-handed beta-helix, Pectin lyase-like"/>
    <property type="match status" value="1"/>
</dbReference>
<dbReference type="InterPro" id="IPR011050">
    <property type="entry name" value="Pectin_lyase_fold/virulence"/>
</dbReference>
<dbReference type="EMBL" id="BDSP01000080">
    <property type="protein sequence ID" value="GAX14476.1"/>
    <property type="molecule type" value="Genomic_DNA"/>
</dbReference>
<accession>A0A1Z5JKN5</accession>
<keyword evidence="3" id="KW-1185">Reference proteome</keyword>
<proteinExistence type="predicted"/>
<evidence type="ECO:0000313" key="3">
    <source>
        <dbReference type="Proteomes" id="UP000198406"/>
    </source>
</evidence>
<gene>
    <name evidence="2" type="ORF">FisN_11Hh063</name>
</gene>
<evidence type="ECO:0000313" key="2">
    <source>
        <dbReference type="EMBL" id="GAX14476.1"/>
    </source>
</evidence>
<dbReference type="Proteomes" id="UP000198406">
    <property type="component" value="Unassembled WGS sequence"/>
</dbReference>
<reference evidence="2 3" key="1">
    <citation type="journal article" date="2015" name="Plant Cell">
        <title>Oil accumulation by the oleaginous diatom Fistulifera solaris as revealed by the genome and transcriptome.</title>
        <authorList>
            <person name="Tanaka T."/>
            <person name="Maeda Y."/>
            <person name="Veluchamy A."/>
            <person name="Tanaka M."/>
            <person name="Abida H."/>
            <person name="Marechal E."/>
            <person name="Bowler C."/>
            <person name="Muto M."/>
            <person name="Sunaga Y."/>
            <person name="Tanaka M."/>
            <person name="Yoshino T."/>
            <person name="Taniguchi T."/>
            <person name="Fukuda Y."/>
            <person name="Nemoto M."/>
            <person name="Matsumoto M."/>
            <person name="Wong P.S."/>
            <person name="Aburatani S."/>
            <person name="Fujibuchi W."/>
        </authorList>
    </citation>
    <scope>NUCLEOTIDE SEQUENCE [LARGE SCALE GENOMIC DNA]</scope>
    <source>
        <strain evidence="2 3">JPCC DA0580</strain>
    </source>
</reference>
<dbReference type="OrthoDB" id="41782at2759"/>
<comment type="caution">
    <text evidence="2">The sequence shown here is derived from an EMBL/GenBank/DDBJ whole genome shotgun (WGS) entry which is preliminary data.</text>
</comment>
<dbReference type="PROSITE" id="PS51257">
    <property type="entry name" value="PROKAR_LIPOPROTEIN"/>
    <property type="match status" value="1"/>
</dbReference>
<dbReference type="AlphaFoldDB" id="A0A1Z5JKN5"/>
<sequence length="417" mass="44537">MKFALRTTAWLLALGIASLASAQSTGACVETINDIALRESLVTDTSLLRTYTLCSQITHTIGTLDLNYDLVDGQVMLPLRPNMKIQCGVDGKKENNCLITGGDIQVDGTSRFGIGADVPLDNIEFQGITFQSSSQYSVWLTRPGSVTFTDCVFRDNSQAITPVFLDYFNPSNAASELSVTFNRCLFDANRYFGEPAQPALVVGNGRQNRLIFDRTKFTNNNMKTDLNATISRTYRSYLVETNGPLTMTNNCFENNQIGIAPVGVYGGENLFAGNFESMSTGDICPFVSNFETDEQFEANMPRCSAFELSGTGATCQADVPPGPTATPTSMPSSFPSLVPTDTFAPSSSTDAPTLAPTGSPVVAPVAVPNAAPAPDGAGPEAVLTSTPTTTFDGFPDTSNARSMQSLSLLGVALFIWL</sequence>
<protein>
    <recommendedName>
        <fullName evidence="4">Right handed beta helix domain-containing protein</fullName>
    </recommendedName>
</protein>
<evidence type="ECO:0008006" key="4">
    <source>
        <dbReference type="Google" id="ProtNLM"/>
    </source>
</evidence>